<dbReference type="InterPro" id="IPR000073">
    <property type="entry name" value="AB_hydrolase_1"/>
</dbReference>
<dbReference type="AlphaFoldDB" id="A0A3L9Y0T2"/>
<comment type="caution">
    <text evidence="2">The sequence shown here is derived from an EMBL/GenBank/DDBJ whole genome shotgun (WGS) entry which is preliminary data.</text>
</comment>
<name>A0A3L9Y0T2_9RHOB</name>
<dbReference type="Pfam" id="PF12697">
    <property type="entry name" value="Abhydrolase_6"/>
    <property type="match status" value="1"/>
</dbReference>
<organism evidence="2 3">
    <name type="scientific">Rhodophyticola porphyridii</name>
    <dbReference type="NCBI Taxonomy" id="1852017"/>
    <lineage>
        <taxon>Bacteria</taxon>
        <taxon>Pseudomonadati</taxon>
        <taxon>Pseudomonadota</taxon>
        <taxon>Alphaproteobacteria</taxon>
        <taxon>Rhodobacterales</taxon>
        <taxon>Roseobacteraceae</taxon>
        <taxon>Rhodophyticola</taxon>
    </lineage>
</organism>
<proteinExistence type="predicted"/>
<dbReference type="OrthoDB" id="9814966at2"/>
<sequence length="267" mass="28296">MKHDPTYRPPVLLLHGLGGTGETLRPIAQALERRGFSVTHPTLAEAHRRATLSGAGMTSGLAHIGLDFLLDEARTYAKRIAACGTPPIICGHSNGALLALALGSDDLAAGVVLMAPAPPPSVGTGVPLWLQQLFFRLAFGAGWQRGVLDLGAARRLDPDPPSPAIARTLLQDSGRVLSEAAALRPGSRFDPDPPLEVPCAVLAGDRDRIVPIETARRIAARYSAEVHVFQGAGHWFPAEECRAREIATRIAHLVGSALPYTFEVPSA</sequence>
<evidence type="ECO:0000313" key="2">
    <source>
        <dbReference type="EMBL" id="RMA40687.1"/>
    </source>
</evidence>
<keyword evidence="2" id="KW-0378">Hydrolase</keyword>
<dbReference type="RefSeq" id="WP_121899557.1">
    <property type="nucleotide sequence ID" value="NZ_RCNT01000013.1"/>
</dbReference>
<dbReference type="PANTHER" id="PTHR43194:SF2">
    <property type="entry name" value="PEROXISOMAL MEMBRANE PROTEIN LPX1"/>
    <property type="match status" value="1"/>
</dbReference>
<dbReference type="PANTHER" id="PTHR43194">
    <property type="entry name" value="HYDROLASE ALPHA/BETA FOLD FAMILY"/>
    <property type="match status" value="1"/>
</dbReference>
<dbReference type="InterPro" id="IPR029058">
    <property type="entry name" value="AB_hydrolase_fold"/>
</dbReference>
<dbReference type="InterPro" id="IPR050228">
    <property type="entry name" value="Carboxylesterase_BioH"/>
</dbReference>
<dbReference type="EMBL" id="RCNT01000013">
    <property type="protein sequence ID" value="RMA40687.1"/>
    <property type="molecule type" value="Genomic_DNA"/>
</dbReference>
<keyword evidence="3" id="KW-1185">Reference proteome</keyword>
<dbReference type="GO" id="GO:0016787">
    <property type="term" value="F:hydrolase activity"/>
    <property type="evidence" value="ECO:0007669"/>
    <property type="project" value="UniProtKB-KW"/>
</dbReference>
<dbReference type="Proteomes" id="UP000281343">
    <property type="component" value="Unassembled WGS sequence"/>
</dbReference>
<evidence type="ECO:0000313" key="3">
    <source>
        <dbReference type="Proteomes" id="UP000281343"/>
    </source>
</evidence>
<gene>
    <name evidence="2" type="ORF">D9R08_18220</name>
</gene>
<accession>A0A3L9Y0T2</accession>
<protein>
    <submittedName>
        <fullName evidence="2">Alpha/beta fold hydrolase</fullName>
    </submittedName>
</protein>
<dbReference type="Gene3D" id="3.40.50.1820">
    <property type="entry name" value="alpha/beta hydrolase"/>
    <property type="match status" value="1"/>
</dbReference>
<feature type="domain" description="AB hydrolase-1" evidence="1">
    <location>
        <begin position="11"/>
        <end position="247"/>
    </location>
</feature>
<dbReference type="SUPFAM" id="SSF53474">
    <property type="entry name" value="alpha/beta-Hydrolases"/>
    <property type="match status" value="1"/>
</dbReference>
<evidence type="ECO:0000259" key="1">
    <source>
        <dbReference type="Pfam" id="PF12697"/>
    </source>
</evidence>
<reference evidence="2 3" key="1">
    <citation type="submission" date="2018-10" db="EMBL/GenBank/DDBJ databases">
        <authorList>
            <person name="Jung H.S."/>
            <person name="Jeon C.O."/>
        </authorList>
    </citation>
    <scope>NUCLEOTIDE SEQUENCE [LARGE SCALE GENOMIC DNA]</scope>
    <source>
        <strain evidence="2 3">MA-7-27</strain>
    </source>
</reference>